<feature type="non-terminal residue" evidence="2">
    <location>
        <position position="246"/>
    </location>
</feature>
<dbReference type="EMBL" id="CAJPIN010044374">
    <property type="protein sequence ID" value="CAG2065558.1"/>
    <property type="molecule type" value="Genomic_DNA"/>
</dbReference>
<dbReference type="SUPFAM" id="SSF51206">
    <property type="entry name" value="cAMP-binding domain-like"/>
    <property type="match status" value="1"/>
</dbReference>
<proteinExistence type="predicted"/>
<dbReference type="Pfam" id="PF00027">
    <property type="entry name" value="cNMP_binding"/>
    <property type="match status" value="1"/>
</dbReference>
<evidence type="ECO:0000313" key="2">
    <source>
        <dbReference type="EMBL" id="CAG2065558.1"/>
    </source>
</evidence>
<reference evidence="2" key="1">
    <citation type="submission" date="2021-03" db="EMBL/GenBank/DDBJ databases">
        <authorList>
            <person name="Tran Van P."/>
        </authorList>
    </citation>
    <scope>NUCLEOTIDE SEQUENCE</scope>
</reference>
<keyword evidence="3" id="KW-1185">Reference proteome</keyword>
<gene>
    <name evidence="2" type="ORF">TPAB3V08_LOCUS12502</name>
</gene>
<name>A0ABN7PCN5_TIMPD</name>
<dbReference type="InterPro" id="IPR000595">
    <property type="entry name" value="cNMP-bd_dom"/>
</dbReference>
<dbReference type="CDD" id="cd00038">
    <property type="entry name" value="CAP_ED"/>
    <property type="match status" value="1"/>
</dbReference>
<evidence type="ECO:0000259" key="1">
    <source>
        <dbReference type="PROSITE" id="PS50042"/>
    </source>
</evidence>
<dbReference type="PROSITE" id="PS50042">
    <property type="entry name" value="CNMP_BINDING_3"/>
    <property type="match status" value="1"/>
</dbReference>
<organism evidence="2 3">
    <name type="scientific">Timema podura</name>
    <name type="common">Walking stick</name>
    <dbReference type="NCBI Taxonomy" id="61482"/>
    <lineage>
        <taxon>Eukaryota</taxon>
        <taxon>Metazoa</taxon>
        <taxon>Ecdysozoa</taxon>
        <taxon>Arthropoda</taxon>
        <taxon>Hexapoda</taxon>
        <taxon>Insecta</taxon>
        <taxon>Pterygota</taxon>
        <taxon>Neoptera</taxon>
        <taxon>Polyneoptera</taxon>
        <taxon>Phasmatodea</taxon>
        <taxon>Timematodea</taxon>
        <taxon>Timematoidea</taxon>
        <taxon>Timematidae</taxon>
        <taxon>Timema</taxon>
    </lineage>
</organism>
<dbReference type="PANTHER" id="PTHR23011">
    <property type="entry name" value="CYCLIC NUCLEOTIDE-BINDING DOMAIN CONTAINING PROTEIN"/>
    <property type="match status" value="1"/>
</dbReference>
<comment type="caution">
    <text evidence="2">The sequence shown here is derived from an EMBL/GenBank/DDBJ whole genome shotgun (WGS) entry which is preliminary data.</text>
</comment>
<feature type="non-terminal residue" evidence="2">
    <location>
        <position position="1"/>
    </location>
</feature>
<dbReference type="SMART" id="SM00100">
    <property type="entry name" value="cNMP"/>
    <property type="match status" value="1"/>
</dbReference>
<accession>A0ABN7PCN5</accession>
<dbReference type="InterPro" id="IPR014710">
    <property type="entry name" value="RmlC-like_jellyroll"/>
</dbReference>
<dbReference type="Gene3D" id="2.60.120.10">
    <property type="entry name" value="Jelly Rolls"/>
    <property type="match status" value="1"/>
</dbReference>
<sequence>PSHTNEGSRAGTNAGVCGGGEKGISDIEGGHTDAKRFAVVHGRLPVYAAVCLLIYTVSSNCSVLDMMITHTQHHRLQSKLLAGRGKTAHSSANTRYLFAPDVQKKLAAATYYKFYGPGRVVVRQGHRAEALYFILSGEVTVSITCWDGLIEEIVTSDVGTMRPGDMFGEVSLLHDIPRTATCTTATMVELLCLMKEDFANVLQVSLQHHWDDCKRAMQQFPYFNGWDEVAVRECCILSKLKSYGPD</sequence>
<feature type="domain" description="Cyclic nucleotide-binding" evidence="1">
    <location>
        <begin position="105"/>
        <end position="202"/>
    </location>
</feature>
<dbReference type="PANTHER" id="PTHR23011:SF41">
    <property type="entry name" value="CYCLIC NUCLEOTIDE-BINDING DOMAIN-CONTAINING PROTEIN"/>
    <property type="match status" value="1"/>
</dbReference>
<protein>
    <recommendedName>
        <fullName evidence="1">Cyclic nucleotide-binding domain-containing protein</fullName>
    </recommendedName>
</protein>
<dbReference type="InterPro" id="IPR018490">
    <property type="entry name" value="cNMP-bd_dom_sf"/>
</dbReference>
<dbReference type="Proteomes" id="UP001153148">
    <property type="component" value="Unassembled WGS sequence"/>
</dbReference>
<evidence type="ECO:0000313" key="3">
    <source>
        <dbReference type="Proteomes" id="UP001153148"/>
    </source>
</evidence>